<dbReference type="Pfam" id="PF21130">
    <property type="entry name" value="YgfZ_barrel"/>
    <property type="match status" value="1"/>
</dbReference>
<organism evidence="2 3">
    <name type="scientific">Haemophilus pittmaniae HK 85</name>
    <dbReference type="NCBI Taxonomy" id="1035188"/>
    <lineage>
        <taxon>Bacteria</taxon>
        <taxon>Pseudomonadati</taxon>
        <taxon>Pseudomonadota</taxon>
        <taxon>Gammaproteobacteria</taxon>
        <taxon>Pasteurellales</taxon>
        <taxon>Pasteurellaceae</taxon>
        <taxon>Haemophilus</taxon>
    </lineage>
</organism>
<evidence type="ECO:0000313" key="3">
    <source>
        <dbReference type="Proteomes" id="UP000006235"/>
    </source>
</evidence>
<dbReference type="Proteomes" id="UP000006235">
    <property type="component" value="Unassembled WGS sequence"/>
</dbReference>
<feature type="domain" description="tRNA-modifying protein YgfZ-like beta-barrel" evidence="1">
    <location>
        <begin position="197"/>
        <end position="263"/>
    </location>
</feature>
<proteinExistence type="predicted"/>
<dbReference type="RefSeq" id="WP_007241498.1">
    <property type="nucleotide sequence ID" value="NZ_AFUV01000004.1"/>
</dbReference>
<comment type="caution">
    <text evidence="2">The sequence shown here is derived from an EMBL/GenBank/DDBJ whole genome shotgun (WGS) entry which is preliminary data.</text>
</comment>
<dbReference type="EMBL" id="AFUV01000004">
    <property type="protein sequence ID" value="EGV07099.1"/>
    <property type="molecule type" value="Genomic_DNA"/>
</dbReference>
<dbReference type="Gene3D" id="2.40.30.160">
    <property type="match status" value="1"/>
</dbReference>
<dbReference type="SUPFAM" id="SSF103025">
    <property type="entry name" value="Folate-binding domain"/>
    <property type="match status" value="1"/>
</dbReference>
<evidence type="ECO:0000313" key="2">
    <source>
        <dbReference type="EMBL" id="EGV07099.1"/>
    </source>
</evidence>
<sequence length="277" mass="30549">MATFIPLDWELIEISGPDAQKYLQGQLTCDVNALAAGASTLTAHCDPKGKMTSIFRLLKVSEQQFFMLINKGLFTALDALKKYAVFSKVTFTPLDWQIVGVIDCHCGKVNPQYRLELDEQRAIFLNPTALEVSLSDCPEQWATADILAGLPHLTAATQNEFIPQALNLQAIEQAVSFSKGCYIGQETVARAKYRGINKRAMFILQGTGSSLPQSGSALEMQLENGWRQTGCIINAVQYEGKLYLLAVLNQEIEAQTALRLPDDHSPLQILPLPYTLA</sequence>
<evidence type="ECO:0000259" key="1">
    <source>
        <dbReference type="Pfam" id="PF21130"/>
    </source>
</evidence>
<dbReference type="PANTHER" id="PTHR22602:SF0">
    <property type="entry name" value="TRANSFERASE CAF17, MITOCHONDRIAL-RELATED"/>
    <property type="match status" value="1"/>
</dbReference>
<dbReference type="SUPFAM" id="SSF101790">
    <property type="entry name" value="Aminomethyltransferase beta-barrel domain"/>
    <property type="match status" value="1"/>
</dbReference>
<dbReference type="InterPro" id="IPR029043">
    <property type="entry name" value="GcvT/YgfZ_C"/>
</dbReference>
<protein>
    <submittedName>
        <fullName evidence="2">Folate-binding protein YgfZ</fullName>
    </submittedName>
</protein>
<dbReference type="InterPro" id="IPR045179">
    <property type="entry name" value="YgfZ/GcvT"/>
</dbReference>
<accession>F9Q6Q9</accession>
<dbReference type="PANTHER" id="PTHR22602">
    <property type="entry name" value="TRANSFERASE CAF17, MITOCHONDRIAL-RELATED"/>
    <property type="match status" value="1"/>
</dbReference>
<dbReference type="STRING" id="1035188.HMPREF9952_2324"/>
<dbReference type="AlphaFoldDB" id="F9Q6Q9"/>
<reference evidence="2 3" key="1">
    <citation type="submission" date="2011-07" db="EMBL/GenBank/DDBJ databases">
        <authorList>
            <person name="Harkins D.M."/>
            <person name="Madupu R."/>
            <person name="Durkin A.S."/>
            <person name="Torralba M."/>
            <person name="Methe B."/>
            <person name="Sutton G.G."/>
            <person name="Nelson K.E."/>
        </authorList>
    </citation>
    <scope>NUCLEOTIDE SEQUENCE [LARGE SCALE GENOMIC DNA]</scope>
    <source>
        <strain evidence="2 3">HK 85</strain>
    </source>
</reference>
<dbReference type="Gene3D" id="3.30.70.1400">
    <property type="entry name" value="Aminomethyltransferase beta-barrel domains"/>
    <property type="match status" value="1"/>
</dbReference>
<name>F9Q6Q9_9PAST</name>
<dbReference type="InterPro" id="IPR017703">
    <property type="entry name" value="YgfZ/GCV_T_CS"/>
</dbReference>
<dbReference type="InterPro" id="IPR048451">
    <property type="entry name" value="YgfZ_barrel"/>
</dbReference>
<gene>
    <name evidence="2" type="primary">ygfZ</name>
    <name evidence="2" type="ORF">HMPREF9952_2324</name>
</gene>
<dbReference type="NCBIfam" id="TIGR03317">
    <property type="entry name" value="ygfZ_signature"/>
    <property type="match status" value="1"/>
</dbReference>
<dbReference type="GO" id="GO:0016226">
    <property type="term" value="P:iron-sulfur cluster assembly"/>
    <property type="evidence" value="ECO:0007669"/>
    <property type="project" value="TreeGrafter"/>
</dbReference>